<dbReference type="Proteomes" id="UP000599578">
    <property type="component" value="Unassembled WGS sequence"/>
</dbReference>
<dbReference type="PROSITE" id="PS51318">
    <property type="entry name" value="TAT"/>
    <property type="match status" value="1"/>
</dbReference>
<accession>A0A918DQD7</accession>
<reference evidence="1 2" key="1">
    <citation type="journal article" date="2014" name="Int. J. Syst. Evol. Microbiol.">
        <title>Complete genome sequence of Corynebacterium casei LMG S-19264T (=DSM 44701T), isolated from a smear-ripened cheese.</title>
        <authorList>
            <consortium name="US DOE Joint Genome Institute (JGI-PGF)"/>
            <person name="Walter F."/>
            <person name="Albersmeier A."/>
            <person name="Kalinowski J."/>
            <person name="Ruckert C."/>
        </authorList>
    </citation>
    <scope>NUCLEOTIDE SEQUENCE [LARGE SCALE GENOMIC DNA]</scope>
    <source>
        <strain evidence="1 2">CGMCC 1.7286</strain>
    </source>
</reference>
<evidence type="ECO:0000313" key="2">
    <source>
        <dbReference type="Proteomes" id="UP000599578"/>
    </source>
</evidence>
<dbReference type="EMBL" id="BMLT01000002">
    <property type="protein sequence ID" value="GGO77869.1"/>
    <property type="molecule type" value="Genomic_DNA"/>
</dbReference>
<dbReference type="AlphaFoldDB" id="A0A918DQD7"/>
<organism evidence="1 2">
    <name type="scientific">Marinobacterium nitratireducens</name>
    <dbReference type="NCBI Taxonomy" id="518897"/>
    <lineage>
        <taxon>Bacteria</taxon>
        <taxon>Pseudomonadati</taxon>
        <taxon>Pseudomonadota</taxon>
        <taxon>Gammaproteobacteria</taxon>
        <taxon>Oceanospirillales</taxon>
        <taxon>Oceanospirillaceae</taxon>
        <taxon>Marinobacterium</taxon>
    </lineage>
</organism>
<comment type="caution">
    <text evidence="1">The sequence shown here is derived from an EMBL/GenBank/DDBJ whole genome shotgun (WGS) entry which is preliminary data.</text>
</comment>
<gene>
    <name evidence="1" type="ORF">GCM10011348_08410</name>
</gene>
<evidence type="ECO:0000313" key="1">
    <source>
        <dbReference type="EMBL" id="GGO77869.1"/>
    </source>
</evidence>
<dbReference type="RefSeq" id="WP_188858654.1">
    <property type="nucleotide sequence ID" value="NZ_BMLT01000002.1"/>
</dbReference>
<name>A0A918DQD7_9GAMM</name>
<dbReference type="InterPro" id="IPR006311">
    <property type="entry name" value="TAT_signal"/>
</dbReference>
<dbReference type="Pfam" id="PF05787">
    <property type="entry name" value="PhoX"/>
    <property type="match status" value="1"/>
</dbReference>
<sequence length="639" mass="69627">MNTKLRDVNDQKSDAIENTDFDALVDQVISRRGLLKGGMALGIAGFFGLTPVGRAVAAAVEPSRLLGFAGIPASTEDSVQVPSGYRTSILMSWGDPVLPGAPEFDHAGGNSADDQAGQFGDNTDGMALFHVKRADGSADPDRAVLAVNNEYCNYEFLLETGQAESREDVEKAKAAHGVTIVELVREGGQWRYVHNSRLNRRIHLETEMAMTGPVAGHAMVQTAADPDGRRVFGTVNNCANGRTPWGTYLTCEENFHGYFGAERDEDVPADMARYYGLSAAEDRYGWWRHDDRFNLSKTPNEPNRFGWVVEIDPFDPQSRPLKRTALGRFKHENAELVVNGDGHVVVYMGDDERGEHLYKFVSSGKYDPANDAGNRRLLEEGTLFVAQLTGGEGDNHAGSGRWIELSHGRNGLTVDNGFADQAEVLIQARKAAKQVGATTMDRPEWVSANPHNGQVYCALTNNKHRGNKDSQPLNGPNPRASNHYGQIIRWQAKGGDHTAAEFDWDLFLLAGNPARHQDAYAGSSNITADNMFNSPDGLAFDRDGRLWIQTDGDDSNTGDFAGMGNNQMLCADTGSGEIRRFLVGPTGCEVTGLTFSEDYRTMFVGIQHPTGGFPEHKEGGKPRSSIVMVTREDGGVIGA</sequence>
<proteinExistence type="predicted"/>
<dbReference type="InterPro" id="IPR008557">
    <property type="entry name" value="PhoX"/>
</dbReference>
<dbReference type="PANTHER" id="PTHR35399">
    <property type="entry name" value="SLR8030 PROTEIN"/>
    <property type="match status" value="1"/>
</dbReference>
<dbReference type="SUPFAM" id="SSF63829">
    <property type="entry name" value="Calcium-dependent phosphotriesterase"/>
    <property type="match status" value="1"/>
</dbReference>
<dbReference type="PANTHER" id="PTHR35399:SF2">
    <property type="entry name" value="DUF839 DOMAIN-CONTAINING PROTEIN"/>
    <property type="match status" value="1"/>
</dbReference>
<protein>
    <submittedName>
        <fullName evidence="1">Transcriptional initiation protein Tat</fullName>
    </submittedName>
</protein>
<keyword evidence="2" id="KW-1185">Reference proteome</keyword>